<evidence type="ECO:0000313" key="1">
    <source>
        <dbReference type="EMBL" id="AEG18134.1"/>
    </source>
</evidence>
<dbReference type="KEGG" id="mew:MSWAN_1115"/>
<dbReference type="AlphaFoldDB" id="F6D4S5"/>
<dbReference type="Proteomes" id="UP000009231">
    <property type="component" value="Chromosome"/>
</dbReference>
<dbReference type="RefSeq" id="WP_013825636.1">
    <property type="nucleotide sequence ID" value="NC_015574.1"/>
</dbReference>
<accession>F6D4S5</accession>
<evidence type="ECO:0000313" key="2">
    <source>
        <dbReference type="Proteomes" id="UP000009231"/>
    </source>
</evidence>
<keyword evidence="2" id="KW-1185">Reference proteome</keyword>
<name>F6D4S5_METPW</name>
<reference evidence="1 2" key="1">
    <citation type="journal article" date="2014" name="Int. J. Syst. Evol. Microbiol.">
        <title>Methanobacterium paludis sp. nov. and a novel strain of Methanobacterium lacus isolated from northern peatlands.</title>
        <authorList>
            <person name="Cadillo-Quiroz H."/>
            <person name="Brauer S.L."/>
            <person name="Goodson N."/>
            <person name="Yavitt J.B."/>
            <person name="Zinder S.H."/>
        </authorList>
    </citation>
    <scope>NUCLEOTIDE SEQUENCE [LARGE SCALE GENOMIC DNA]</scope>
    <source>
        <strain evidence="2">DSM 25820 / JCM 18151 / SWAN1</strain>
    </source>
</reference>
<dbReference type="EMBL" id="CP002772">
    <property type="protein sequence ID" value="AEG18134.1"/>
    <property type="molecule type" value="Genomic_DNA"/>
</dbReference>
<organism evidence="1 2">
    <name type="scientific">Methanobacterium paludis (strain DSM 25820 / JCM 18151 / SWAN1)</name>
    <dbReference type="NCBI Taxonomy" id="868131"/>
    <lineage>
        <taxon>Archaea</taxon>
        <taxon>Methanobacteriati</taxon>
        <taxon>Methanobacteriota</taxon>
        <taxon>Methanomada group</taxon>
        <taxon>Methanobacteria</taxon>
        <taxon>Methanobacteriales</taxon>
        <taxon>Methanobacteriaceae</taxon>
        <taxon>Methanobacterium</taxon>
    </lineage>
</organism>
<dbReference type="HOGENOM" id="CLU_1801721_0_0_2"/>
<sequence>MNRKKLGIIIIALIVVILGIGAISGAFGSGNQTKTTWTSNLTTSTVNPETFNYIPLPNGTTSVTVEYSNLTNTTNSTSYFQFITLNFIPKQGQNITNYENNNIDLRTVSVNSTHPTGNLTLLSNGAKSVGILDVSAKGTIKITAFS</sequence>
<gene>
    <name evidence="1" type="ordered locus">MSWAN_1115</name>
</gene>
<protein>
    <submittedName>
        <fullName evidence="1">Uncharacterized protein</fullName>
    </submittedName>
</protein>
<dbReference type="GeneID" id="10668620"/>
<proteinExistence type="predicted"/>